<evidence type="ECO:0000256" key="8">
    <source>
        <dbReference type="ARBA" id="ARBA00023303"/>
    </source>
</evidence>
<gene>
    <name evidence="9" type="primary">inx</name>
    <name evidence="11" type="ORF">V1264_011630</name>
</gene>
<accession>A0AAN9GL55</accession>
<protein>
    <recommendedName>
        <fullName evidence="9">Innexin</fullName>
    </recommendedName>
</protein>
<keyword evidence="7 9" id="KW-0472">Membrane</keyword>
<proteinExistence type="inferred from homology"/>
<keyword evidence="2 9" id="KW-0813">Transport</keyword>
<feature type="transmembrane region" description="Helical" evidence="9">
    <location>
        <begin position="293"/>
        <end position="315"/>
    </location>
</feature>
<evidence type="ECO:0000256" key="7">
    <source>
        <dbReference type="ARBA" id="ARBA00023136"/>
    </source>
</evidence>
<dbReference type="PROSITE" id="PS51013">
    <property type="entry name" value="PANNEXIN"/>
    <property type="match status" value="1"/>
</dbReference>
<dbReference type="AlphaFoldDB" id="A0AAN9GL55"/>
<evidence type="ECO:0000256" key="6">
    <source>
        <dbReference type="ARBA" id="ARBA00023065"/>
    </source>
</evidence>
<comment type="subcellular location">
    <subcellularLocation>
        <location evidence="1 9">Cell membrane</location>
        <topology evidence="1 9">Multi-pass membrane protein</topology>
    </subcellularLocation>
</comment>
<keyword evidence="4 9" id="KW-0812">Transmembrane</keyword>
<dbReference type="Proteomes" id="UP001374579">
    <property type="component" value="Unassembled WGS sequence"/>
</dbReference>
<dbReference type="GO" id="GO:0005886">
    <property type="term" value="C:plasma membrane"/>
    <property type="evidence" value="ECO:0007669"/>
    <property type="project" value="UniProtKB-SubCell"/>
</dbReference>
<evidence type="ECO:0000256" key="4">
    <source>
        <dbReference type="ARBA" id="ARBA00022692"/>
    </source>
</evidence>
<feature type="transmembrane region" description="Helical" evidence="9">
    <location>
        <begin position="213"/>
        <end position="235"/>
    </location>
</feature>
<evidence type="ECO:0000256" key="2">
    <source>
        <dbReference type="ARBA" id="ARBA00022448"/>
    </source>
</evidence>
<name>A0AAN9GL55_9CAEN</name>
<dbReference type="InterPro" id="IPR000990">
    <property type="entry name" value="Innexin"/>
</dbReference>
<evidence type="ECO:0000313" key="12">
    <source>
        <dbReference type="Proteomes" id="UP001374579"/>
    </source>
</evidence>
<evidence type="ECO:0000256" key="3">
    <source>
        <dbReference type="ARBA" id="ARBA00022475"/>
    </source>
</evidence>
<evidence type="ECO:0000256" key="9">
    <source>
        <dbReference type="RuleBase" id="RU010713"/>
    </source>
</evidence>
<feature type="region of interest" description="Disordered" evidence="10">
    <location>
        <begin position="391"/>
        <end position="431"/>
    </location>
</feature>
<keyword evidence="6 9" id="KW-0406">Ion transport</keyword>
<evidence type="ECO:0000313" key="11">
    <source>
        <dbReference type="EMBL" id="KAK7112129.1"/>
    </source>
</evidence>
<comment type="similarity">
    <text evidence="9">Belongs to the pannexin family.</text>
</comment>
<sequence>MAKVLSGTLLGFANIAARHTISDDDVIDQLNHWATVGLLTAMAVGTGAKQFVGAPIRCWLPAQYKKKFFSKYADSYCWISHMYNVPFEDPIPFDEDDRWEVDISFYRWVTVMFLLQAMLYKLPNLLWREMKGYSGLNVEKVVSIVQETSMLTPEERQVKTTHAAIFIHRWLKTYTQYQFNVIARFREKFSAVLFCFGKRTGTYLTGLYMFIKMLYVANSIGQFFILSLFLGLNYWNFGLDAMTSLTQTGRWQDHYTFPRIGLCDYKVRQMANVQTFSVQCVLSVNLFLEKMYLLLWFWMIGLMAANIINLCMWFADNVIPSRNEHFMFRYAKMMGIESKHDQTIYRLFAFNHLRRDGIFIIRMVAKNTSDILALDLVKAMWKCFQEDLEKRDGRNGAPRTLPRQPSAPAEEGFNGEDEIDAGAAPEKPPLD</sequence>
<dbReference type="PANTHER" id="PTHR11893">
    <property type="entry name" value="INNEXIN"/>
    <property type="match status" value="1"/>
</dbReference>
<comment type="caution">
    <text evidence="9">Lacks conserved residue(s) required for the propagation of feature annotation.</text>
</comment>
<evidence type="ECO:0000256" key="5">
    <source>
        <dbReference type="ARBA" id="ARBA00022989"/>
    </source>
</evidence>
<dbReference type="GO" id="GO:0034220">
    <property type="term" value="P:monoatomic ion transmembrane transport"/>
    <property type="evidence" value="ECO:0007669"/>
    <property type="project" value="UniProtKB-KW"/>
</dbReference>
<keyword evidence="12" id="KW-1185">Reference proteome</keyword>
<keyword evidence="8 9" id="KW-0407">Ion channel</keyword>
<evidence type="ECO:0000256" key="10">
    <source>
        <dbReference type="SAM" id="MobiDB-lite"/>
    </source>
</evidence>
<comment type="caution">
    <text evidence="11">The sequence shown here is derived from an EMBL/GenBank/DDBJ whole genome shotgun (WGS) entry which is preliminary data.</text>
</comment>
<keyword evidence="3" id="KW-1003">Cell membrane</keyword>
<dbReference type="PANTHER" id="PTHR11893:SF36">
    <property type="entry name" value="INNEXIN-5"/>
    <property type="match status" value="1"/>
</dbReference>
<dbReference type="PRINTS" id="PR01262">
    <property type="entry name" value="INNEXIN"/>
</dbReference>
<evidence type="ECO:0000256" key="1">
    <source>
        <dbReference type="ARBA" id="ARBA00004651"/>
    </source>
</evidence>
<dbReference type="EMBL" id="JBAMIC010000002">
    <property type="protein sequence ID" value="KAK7112129.1"/>
    <property type="molecule type" value="Genomic_DNA"/>
</dbReference>
<organism evidence="11 12">
    <name type="scientific">Littorina saxatilis</name>
    <dbReference type="NCBI Taxonomy" id="31220"/>
    <lineage>
        <taxon>Eukaryota</taxon>
        <taxon>Metazoa</taxon>
        <taxon>Spiralia</taxon>
        <taxon>Lophotrochozoa</taxon>
        <taxon>Mollusca</taxon>
        <taxon>Gastropoda</taxon>
        <taxon>Caenogastropoda</taxon>
        <taxon>Littorinimorpha</taxon>
        <taxon>Littorinoidea</taxon>
        <taxon>Littorinidae</taxon>
        <taxon>Littorina</taxon>
    </lineage>
</organism>
<dbReference type="GO" id="GO:0005921">
    <property type="term" value="C:gap junction"/>
    <property type="evidence" value="ECO:0007669"/>
    <property type="project" value="UniProtKB-UniRule"/>
</dbReference>
<reference evidence="11 12" key="1">
    <citation type="submission" date="2024-02" db="EMBL/GenBank/DDBJ databases">
        <title>Chromosome-scale genome assembly of the rough periwinkle Littorina saxatilis.</title>
        <authorList>
            <person name="De Jode A."/>
            <person name="Faria R."/>
            <person name="Formenti G."/>
            <person name="Sims Y."/>
            <person name="Smith T.P."/>
            <person name="Tracey A."/>
            <person name="Wood J.M.D."/>
            <person name="Zagrodzka Z.B."/>
            <person name="Johannesson K."/>
            <person name="Butlin R.K."/>
            <person name="Leder E.H."/>
        </authorList>
    </citation>
    <scope>NUCLEOTIDE SEQUENCE [LARGE SCALE GENOMIC DNA]</scope>
    <source>
        <strain evidence="11">Snail1</strain>
        <tissue evidence="11">Muscle</tissue>
    </source>
</reference>
<keyword evidence="5 9" id="KW-1133">Transmembrane helix</keyword>
<comment type="function">
    <text evidence="9">Structural component of the gap junctions.</text>
</comment>
<dbReference type="Pfam" id="PF00876">
    <property type="entry name" value="Innexin"/>
    <property type="match status" value="1"/>
</dbReference>